<accession>A0A180GNS5</accession>
<evidence type="ECO:0008006" key="4">
    <source>
        <dbReference type="Google" id="ProtNLM"/>
    </source>
</evidence>
<evidence type="ECO:0000313" key="2">
    <source>
        <dbReference type="EnsemblFungi" id="PTTG_03068-t43_1-p1"/>
    </source>
</evidence>
<dbReference type="EnsemblFungi" id="PTTG_03068-t43_1">
    <property type="protein sequence ID" value="PTTG_03068-t43_1-p1"/>
    <property type="gene ID" value="PTTG_03068"/>
</dbReference>
<protein>
    <recommendedName>
        <fullName evidence="4">MULE transposase domain-containing protein</fullName>
    </recommendedName>
</protein>
<name>A0A180GNS5_PUCT1</name>
<evidence type="ECO:0000313" key="3">
    <source>
        <dbReference type="Proteomes" id="UP000005240"/>
    </source>
</evidence>
<dbReference type="OrthoDB" id="3247294at2759"/>
<dbReference type="AlphaFoldDB" id="A0A180GNS5"/>
<dbReference type="Proteomes" id="UP000005240">
    <property type="component" value="Unassembled WGS sequence"/>
</dbReference>
<sequence>MSDCAQAIKTAVSLSFEYLMDQAPLHFWCVFHVIKAVKAKALVYLGRRSLEAVEDFQQVLYSSTYPDSRMMIFLSKWRQVRPAFADYVDSQWYTHIQHWSKFYRTTAYQGIDTNNYVEAWHNVLKSRYLKPSTRLRIDEVIQIFCEVVEPKYSRKTCQVNTGFVKQTTNRFQQKAKRRADAIAKGYLELIGAKVCRFANHPTGVAEGRL</sequence>
<organism evidence="1">
    <name type="scientific">Puccinia triticina (isolate 1-1 / race 1 (BBBD))</name>
    <name type="common">Brown leaf rust fungus</name>
    <dbReference type="NCBI Taxonomy" id="630390"/>
    <lineage>
        <taxon>Eukaryota</taxon>
        <taxon>Fungi</taxon>
        <taxon>Dikarya</taxon>
        <taxon>Basidiomycota</taxon>
        <taxon>Pucciniomycotina</taxon>
        <taxon>Pucciniomycetes</taxon>
        <taxon>Pucciniales</taxon>
        <taxon>Pucciniaceae</taxon>
        <taxon>Puccinia</taxon>
    </lineage>
</organism>
<dbReference type="VEuPathDB" id="FungiDB:PTTG_03068"/>
<reference evidence="2 3" key="3">
    <citation type="journal article" date="2017" name="G3 (Bethesda)">
        <title>Comparative analysis highlights variable genome content of wheat rusts and divergence of the mating loci.</title>
        <authorList>
            <person name="Cuomo C.A."/>
            <person name="Bakkeren G."/>
            <person name="Khalil H.B."/>
            <person name="Panwar V."/>
            <person name="Joly D."/>
            <person name="Linning R."/>
            <person name="Sakthikumar S."/>
            <person name="Song X."/>
            <person name="Adiconis X."/>
            <person name="Fan L."/>
            <person name="Goldberg J.M."/>
            <person name="Levin J.Z."/>
            <person name="Young S."/>
            <person name="Zeng Q."/>
            <person name="Anikster Y."/>
            <person name="Bruce M."/>
            <person name="Wang M."/>
            <person name="Yin C."/>
            <person name="McCallum B."/>
            <person name="Szabo L.J."/>
            <person name="Hulbert S."/>
            <person name="Chen X."/>
            <person name="Fellers J.P."/>
        </authorList>
    </citation>
    <scope>NUCLEOTIDE SEQUENCE</scope>
    <source>
        <strain evidence="3">Isolate 1-1 / race 1 (BBBD)</strain>
        <strain evidence="2">isolate 1-1 / race 1 (BBBD)</strain>
    </source>
</reference>
<keyword evidence="3" id="KW-1185">Reference proteome</keyword>
<evidence type="ECO:0000313" key="1">
    <source>
        <dbReference type="EMBL" id="OAV94456.1"/>
    </source>
</evidence>
<dbReference type="PANTHER" id="PTHR48159">
    <property type="entry name" value="MULE DOMAIN-CONTAINING PROTEIN"/>
    <property type="match status" value="1"/>
</dbReference>
<dbReference type="EMBL" id="ADAS02000039">
    <property type="protein sequence ID" value="OAV94456.1"/>
    <property type="molecule type" value="Genomic_DNA"/>
</dbReference>
<dbReference type="PANTHER" id="PTHR48159:SF1">
    <property type="entry name" value="MEMBRANE-ASSOCIATED GIANT PROTEIN ANTIGEN, PUTATIVE-RELATED"/>
    <property type="match status" value="1"/>
</dbReference>
<feature type="non-terminal residue" evidence="1">
    <location>
        <position position="209"/>
    </location>
</feature>
<reference evidence="1" key="2">
    <citation type="submission" date="2016-05" db="EMBL/GenBank/DDBJ databases">
        <title>Comparative analysis highlights variable genome content of wheat rusts and divergence of the mating loci.</title>
        <authorList>
            <person name="Cuomo C.A."/>
            <person name="Bakkeren G."/>
            <person name="Szabo L."/>
            <person name="Khalil H."/>
            <person name="Joly D."/>
            <person name="Goldberg J."/>
            <person name="Young S."/>
            <person name="Zeng Q."/>
            <person name="Fellers J."/>
        </authorList>
    </citation>
    <scope>NUCLEOTIDE SEQUENCE [LARGE SCALE GENOMIC DNA]</scope>
    <source>
        <strain evidence="1">1-1 BBBD Race 1</strain>
    </source>
</reference>
<reference evidence="1" key="1">
    <citation type="submission" date="2009-11" db="EMBL/GenBank/DDBJ databases">
        <authorList>
            <consortium name="The Broad Institute Genome Sequencing Platform"/>
            <person name="Ward D."/>
            <person name="Feldgarden M."/>
            <person name="Earl A."/>
            <person name="Young S.K."/>
            <person name="Zeng Q."/>
            <person name="Koehrsen M."/>
            <person name="Alvarado L."/>
            <person name="Berlin A."/>
            <person name="Bochicchio J."/>
            <person name="Borenstein D."/>
            <person name="Chapman S.B."/>
            <person name="Chen Z."/>
            <person name="Engels R."/>
            <person name="Freedman E."/>
            <person name="Gellesch M."/>
            <person name="Goldberg J."/>
            <person name="Griggs A."/>
            <person name="Gujja S."/>
            <person name="Heilman E."/>
            <person name="Heiman D."/>
            <person name="Hepburn T."/>
            <person name="Howarth C."/>
            <person name="Jen D."/>
            <person name="Larson L."/>
            <person name="Lewis B."/>
            <person name="Mehta T."/>
            <person name="Park D."/>
            <person name="Pearson M."/>
            <person name="Roberts A."/>
            <person name="Saif S."/>
            <person name="Shea T."/>
            <person name="Shenoy N."/>
            <person name="Sisk P."/>
            <person name="Stolte C."/>
            <person name="Sykes S."/>
            <person name="Thomson T."/>
            <person name="Walk T."/>
            <person name="White J."/>
            <person name="Yandava C."/>
            <person name="Izard J."/>
            <person name="Baranova O.V."/>
            <person name="Blanton J.M."/>
            <person name="Tanner A.C."/>
            <person name="Dewhirst F.E."/>
            <person name="Haas B."/>
            <person name="Nusbaum C."/>
            <person name="Birren B."/>
        </authorList>
    </citation>
    <scope>NUCLEOTIDE SEQUENCE [LARGE SCALE GENOMIC DNA]</scope>
    <source>
        <strain evidence="1">1-1 BBBD Race 1</strain>
    </source>
</reference>
<gene>
    <name evidence="1" type="ORF">PTTG_03068</name>
</gene>
<reference evidence="2" key="4">
    <citation type="submission" date="2025-05" db="UniProtKB">
        <authorList>
            <consortium name="EnsemblFungi"/>
        </authorList>
    </citation>
    <scope>IDENTIFICATION</scope>
    <source>
        <strain evidence="2">isolate 1-1 / race 1 (BBBD)</strain>
    </source>
</reference>
<proteinExistence type="predicted"/>